<proteinExistence type="predicted"/>
<feature type="transmembrane region" description="Helical" evidence="1">
    <location>
        <begin position="292"/>
        <end position="311"/>
    </location>
</feature>
<gene>
    <name evidence="2" type="ORF">TBH_C2376</name>
</gene>
<dbReference type="KEGG" id="tbn:TBH_C2376"/>
<feature type="transmembrane region" description="Helical" evidence="1">
    <location>
        <begin position="317"/>
        <end position="334"/>
    </location>
</feature>
<feature type="transmembrane region" description="Helical" evidence="1">
    <location>
        <begin position="78"/>
        <end position="98"/>
    </location>
</feature>
<name>A0A7U6GKF6_9GAMM</name>
<evidence type="ECO:0000313" key="3">
    <source>
        <dbReference type="Proteomes" id="UP000031631"/>
    </source>
</evidence>
<dbReference type="AlphaFoldDB" id="A0A7U6GKF6"/>
<sequence length="349" mass="39730">MHIPPQKAKFLRSALKEWEAEGRISDQQRQELESSIQVVFFDWQKLARYAFWFAIASTIISVSAVLSDRWLMAMIQKLFSAPDTVKLIFSTLVTVFLYNRGLKRRRLYPHKRFSNEALFFLGVLGTALCVALLGKILDDGSGHFSILLLLASLIYGGLGLWFPSTLVWVFGLLSLGGWLGAETGYLSGWGAYYLGMNYPLRFTLFGLVLLALSGLFNRWPRGRAFIHSTRAMGLLYFFISLWMMSIFGNYGDIGHWNKAGHDELALWSVLFGAAALAAIYHGIRYQDPMTRGFGIVFLGINLYTRFFEYFWDSMHKALFFALLAASFWYLGTHAERLWNLGRPQKAPSS</sequence>
<feature type="transmembrane region" description="Helical" evidence="1">
    <location>
        <begin position="198"/>
        <end position="219"/>
    </location>
</feature>
<accession>A0A7U6GKF6</accession>
<keyword evidence="1" id="KW-1133">Transmembrane helix</keyword>
<protein>
    <recommendedName>
        <fullName evidence="4">DUF2157 domain-containing protein</fullName>
    </recommendedName>
</protein>
<dbReference type="OrthoDB" id="1120077at2"/>
<keyword evidence="1" id="KW-0472">Membrane</keyword>
<feature type="transmembrane region" description="Helical" evidence="1">
    <location>
        <begin position="169"/>
        <end position="192"/>
    </location>
</feature>
<feature type="transmembrane region" description="Helical" evidence="1">
    <location>
        <begin position="143"/>
        <end position="162"/>
    </location>
</feature>
<dbReference type="Proteomes" id="UP000031631">
    <property type="component" value="Chromosome"/>
</dbReference>
<reference evidence="2 3" key="1">
    <citation type="journal article" date="2014" name="PLoS ONE">
        <title>Physiological and genomic features of a novel sulfur-oxidizing gammaproteobacterium belonging to a previously uncultivated symbiotic lineage isolated from a hydrothermal vent.</title>
        <authorList>
            <person name="Nunoura T."/>
            <person name="Takaki Y."/>
            <person name="Kazama H."/>
            <person name="Kakuta J."/>
            <person name="Shimamura S."/>
            <person name="Makita H."/>
            <person name="Hirai M."/>
            <person name="Miyazaki M."/>
            <person name="Takai K."/>
        </authorList>
    </citation>
    <scope>NUCLEOTIDE SEQUENCE [LARGE SCALE GENOMIC DNA]</scope>
    <source>
        <strain evidence="2 3">Hiromi1</strain>
    </source>
</reference>
<dbReference type="EMBL" id="AP012273">
    <property type="protein sequence ID" value="BAO45286.1"/>
    <property type="molecule type" value="Genomic_DNA"/>
</dbReference>
<keyword evidence="1" id="KW-0812">Transmembrane</keyword>
<feature type="transmembrane region" description="Helical" evidence="1">
    <location>
        <begin position="118"/>
        <end position="137"/>
    </location>
</feature>
<keyword evidence="3" id="KW-1185">Reference proteome</keyword>
<evidence type="ECO:0000313" key="2">
    <source>
        <dbReference type="EMBL" id="BAO45286.1"/>
    </source>
</evidence>
<organism evidence="2 3">
    <name type="scientific">Thiolapillus brandeum</name>
    <dbReference type="NCBI Taxonomy" id="1076588"/>
    <lineage>
        <taxon>Bacteria</taxon>
        <taxon>Pseudomonadati</taxon>
        <taxon>Pseudomonadota</taxon>
        <taxon>Gammaproteobacteria</taxon>
        <taxon>Chromatiales</taxon>
        <taxon>Sedimenticolaceae</taxon>
        <taxon>Thiolapillus</taxon>
    </lineage>
</organism>
<feature type="transmembrane region" description="Helical" evidence="1">
    <location>
        <begin position="231"/>
        <end position="252"/>
    </location>
</feature>
<feature type="transmembrane region" description="Helical" evidence="1">
    <location>
        <begin position="264"/>
        <end position="280"/>
    </location>
</feature>
<evidence type="ECO:0000256" key="1">
    <source>
        <dbReference type="SAM" id="Phobius"/>
    </source>
</evidence>
<evidence type="ECO:0008006" key="4">
    <source>
        <dbReference type="Google" id="ProtNLM"/>
    </source>
</evidence>
<dbReference type="RefSeq" id="WP_041068741.1">
    <property type="nucleotide sequence ID" value="NZ_AP012273.1"/>
</dbReference>
<feature type="transmembrane region" description="Helical" evidence="1">
    <location>
        <begin position="49"/>
        <end position="66"/>
    </location>
</feature>